<feature type="compositionally biased region" description="Basic and acidic residues" evidence="1">
    <location>
        <begin position="46"/>
        <end position="57"/>
    </location>
</feature>
<dbReference type="AlphaFoldDB" id="A0A2P4VUG1"/>
<dbReference type="RefSeq" id="XP_003111659.2">
    <property type="nucleotide sequence ID" value="XM_003111611.2"/>
</dbReference>
<accession>A0A2P4VUG1</accession>
<feature type="chain" id="PRO_5043534300" evidence="2">
    <location>
        <begin position="24"/>
        <end position="163"/>
    </location>
</feature>
<feature type="compositionally biased region" description="Acidic residues" evidence="1">
    <location>
        <begin position="146"/>
        <end position="155"/>
    </location>
</feature>
<feature type="signal peptide" evidence="2">
    <location>
        <begin position="1"/>
        <end position="23"/>
    </location>
</feature>
<feature type="compositionally biased region" description="Basic and acidic residues" evidence="1">
    <location>
        <begin position="110"/>
        <end position="131"/>
    </location>
</feature>
<dbReference type="GeneID" id="9811446"/>
<sequence length="163" mass="18529">MSLISVVWCLTITCLFSMPLIYCKPKKKFQGQYAKTFMERRKRKRKDQEKKKEKTTPDNKIPSVSPSISSTPTAETPGSRSPPKKGTKDTEALEPTQSGEQENSQPMISKKLEPPKKKMSKEPSTAKEKFSTKTAKKIPVPIREEYMEDQNEDETMVGVKSIE</sequence>
<keyword evidence="2" id="KW-0732">Signal</keyword>
<evidence type="ECO:0000313" key="3">
    <source>
        <dbReference type="EMBL" id="KAF1762633.1"/>
    </source>
</evidence>
<dbReference type="Proteomes" id="UP000483820">
    <property type="component" value="Chromosome III"/>
</dbReference>
<organism evidence="3 4">
    <name type="scientific">Caenorhabditis remanei</name>
    <name type="common">Caenorhabditis vulgaris</name>
    <dbReference type="NCBI Taxonomy" id="31234"/>
    <lineage>
        <taxon>Eukaryota</taxon>
        <taxon>Metazoa</taxon>
        <taxon>Ecdysozoa</taxon>
        <taxon>Nematoda</taxon>
        <taxon>Chromadorea</taxon>
        <taxon>Rhabditida</taxon>
        <taxon>Rhabditina</taxon>
        <taxon>Rhabditomorpha</taxon>
        <taxon>Rhabditoidea</taxon>
        <taxon>Rhabditidae</taxon>
        <taxon>Peloderinae</taxon>
        <taxon>Caenorhabditis</taxon>
    </lineage>
</organism>
<dbReference type="CTD" id="9811446"/>
<feature type="compositionally biased region" description="Low complexity" evidence="1">
    <location>
        <begin position="61"/>
        <end position="73"/>
    </location>
</feature>
<dbReference type="EMBL" id="WUAV01000003">
    <property type="protein sequence ID" value="KAF1762633.1"/>
    <property type="molecule type" value="Genomic_DNA"/>
</dbReference>
<evidence type="ECO:0000313" key="4">
    <source>
        <dbReference type="Proteomes" id="UP000483820"/>
    </source>
</evidence>
<feature type="compositionally biased region" description="Polar residues" evidence="1">
    <location>
        <begin position="95"/>
        <end position="107"/>
    </location>
</feature>
<proteinExistence type="predicted"/>
<reference evidence="3 4" key="1">
    <citation type="submission" date="2019-12" db="EMBL/GenBank/DDBJ databases">
        <title>Chromosome-level assembly of the Caenorhabditis remanei genome.</title>
        <authorList>
            <person name="Teterina A.A."/>
            <person name="Willis J.H."/>
            <person name="Phillips P.C."/>
        </authorList>
    </citation>
    <scope>NUCLEOTIDE SEQUENCE [LARGE SCALE GENOMIC DNA]</scope>
    <source>
        <strain evidence="3 4">PX506</strain>
        <tissue evidence="3">Whole organism</tissue>
    </source>
</reference>
<evidence type="ECO:0000256" key="2">
    <source>
        <dbReference type="SAM" id="SignalP"/>
    </source>
</evidence>
<dbReference type="KEGG" id="crq:GCK72_010895"/>
<comment type="caution">
    <text evidence="3">The sequence shown here is derived from an EMBL/GenBank/DDBJ whole genome shotgun (WGS) entry which is preliminary data.</text>
</comment>
<gene>
    <name evidence="3" type="ORF">GCK72_010895</name>
</gene>
<protein>
    <submittedName>
        <fullName evidence="3">Uncharacterized protein</fullName>
    </submittedName>
</protein>
<feature type="region of interest" description="Disordered" evidence="1">
    <location>
        <begin position="37"/>
        <end position="163"/>
    </location>
</feature>
<name>A0A2P4VUG1_CAERE</name>
<evidence type="ECO:0000256" key="1">
    <source>
        <dbReference type="SAM" id="MobiDB-lite"/>
    </source>
</evidence>